<organism evidence="1 2">
    <name type="scientific">Flexivirga oryzae</name>
    <dbReference type="NCBI Taxonomy" id="1794944"/>
    <lineage>
        <taxon>Bacteria</taxon>
        <taxon>Bacillati</taxon>
        <taxon>Actinomycetota</taxon>
        <taxon>Actinomycetes</taxon>
        <taxon>Micrococcales</taxon>
        <taxon>Dermacoccaceae</taxon>
        <taxon>Flexivirga</taxon>
    </lineage>
</organism>
<evidence type="ECO:0000313" key="1">
    <source>
        <dbReference type="EMBL" id="MBB2891046.1"/>
    </source>
</evidence>
<dbReference type="EMBL" id="JACHVQ010000001">
    <property type="protein sequence ID" value="MBB2891046.1"/>
    <property type="molecule type" value="Genomic_DNA"/>
</dbReference>
<accession>A0A839N5X7</accession>
<dbReference type="Proteomes" id="UP000559182">
    <property type="component" value="Unassembled WGS sequence"/>
</dbReference>
<evidence type="ECO:0008006" key="3">
    <source>
        <dbReference type="Google" id="ProtNLM"/>
    </source>
</evidence>
<reference evidence="1 2" key="1">
    <citation type="submission" date="2020-08" db="EMBL/GenBank/DDBJ databases">
        <title>Sequencing the genomes of 1000 actinobacteria strains.</title>
        <authorList>
            <person name="Klenk H.-P."/>
        </authorList>
    </citation>
    <scope>NUCLEOTIDE SEQUENCE [LARGE SCALE GENOMIC DNA]</scope>
    <source>
        <strain evidence="1 2">DSM 105369</strain>
    </source>
</reference>
<name>A0A839N5X7_9MICO</name>
<sequence>MYLAAAAPGLIRSLTLVEPPAFGISDSPEVVATRDQLKQLWADHSIDRFDFWSRFCELIGEPPWPRRPLPPQLDDGVRALMHSRGPWEARPDWTTLRSAQFPKLVISGGHHAGFEEIADTIARRTVAERCTLPGRRHMVPQVGNPFNGLAEDFWQRADSALSNKG</sequence>
<evidence type="ECO:0000313" key="2">
    <source>
        <dbReference type="Proteomes" id="UP000559182"/>
    </source>
</evidence>
<dbReference type="SUPFAM" id="SSF53474">
    <property type="entry name" value="alpha/beta-Hydrolases"/>
    <property type="match status" value="1"/>
</dbReference>
<proteinExistence type="predicted"/>
<protein>
    <recommendedName>
        <fullName evidence="3">Alpha/beta hydrolase</fullName>
    </recommendedName>
</protein>
<dbReference type="AlphaFoldDB" id="A0A839N5X7"/>
<dbReference type="Gene3D" id="3.40.50.1820">
    <property type="entry name" value="alpha/beta hydrolase"/>
    <property type="match status" value="1"/>
</dbReference>
<keyword evidence="2" id="KW-1185">Reference proteome</keyword>
<comment type="caution">
    <text evidence="1">The sequence shown here is derived from an EMBL/GenBank/DDBJ whole genome shotgun (WGS) entry which is preliminary data.</text>
</comment>
<dbReference type="InterPro" id="IPR029058">
    <property type="entry name" value="AB_hydrolase_fold"/>
</dbReference>
<gene>
    <name evidence="1" type="ORF">FHU39_001030</name>
</gene>